<evidence type="ECO:0000313" key="3">
    <source>
        <dbReference type="Proteomes" id="UP000004344"/>
    </source>
</evidence>
<comment type="caution">
    <text evidence="2">The sequence shown here is derived from an EMBL/GenBank/DDBJ whole genome shotgun (WGS) entry which is preliminary data.</text>
</comment>
<dbReference type="InterPro" id="IPR036457">
    <property type="entry name" value="PPM-type-like_dom_sf"/>
</dbReference>
<gene>
    <name evidence="2" type="ORF">FJSC11DRAFT_2237</name>
</gene>
<dbReference type="Gene3D" id="3.60.40.10">
    <property type="entry name" value="PPM-type phosphatase domain"/>
    <property type="match status" value="1"/>
</dbReference>
<keyword evidence="3" id="KW-1185">Reference proteome</keyword>
<dbReference type="InterPro" id="IPR001932">
    <property type="entry name" value="PPM-type_phosphatase-like_dom"/>
</dbReference>
<dbReference type="AlphaFoldDB" id="G6FTP0"/>
<organism evidence="2 3">
    <name type="scientific">Fischerella thermalis JSC-11</name>
    <dbReference type="NCBI Taxonomy" id="741277"/>
    <lineage>
        <taxon>Bacteria</taxon>
        <taxon>Bacillati</taxon>
        <taxon>Cyanobacteriota</taxon>
        <taxon>Cyanophyceae</taxon>
        <taxon>Nostocales</taxon>
        <taxon>Hapalosiphonaceae</taxon>
        <taxon>Fischerella</taxon>
    </lineage>
</organism>
<dbReference type="CDD" id="cd00143">
    <property type="entry name" value="PP2Cc"/>
    <property type="match status" value="1"/>
</dbReference>
<protein>
    <recommendedName>
        <fullName evidence="1">DUF6671 domain-containing protein</fullName>
    </recommendedName>
</protein>
<dbReference type="Pfam" id="PF20376">
    <property type="entry name" value="DUF6671"/>
    <property type="match status" value="1"/>
</dbReference>
<evidence type="ECO:0000259" key="1">
    <source>
        <dbReference type="Pfam" id="PF20376"/>
    </source>
</evidence>
<dbReference type="Proteomes" id="UP000004344">
    <property type="component" value="Unassembled WGS sequence"/>
</dbReference>
<evidence type="ECO:0000313" key="2">
    <source>
        <dbReference type="EMBL" id="EHC13973.1"/>
    </source>
</evidence>
<reference evidence="2 3" key="1">
    <citation type="submission" date="2011-09" db="EMBL/GenBank/DDBJ databases">
        <title>The draft genome of Fischerella sp. JSC-11.</title>
        <authorList>
            <consortium name="US DOE Joint Genome Institute (JGI-PGF)"/>
            <person name="Lucas S."/>
            <person name="Han J."/>
            <person name="Lapidus A."/>
            <person name="Cheng J.-F."/>
            <person name="Goodwin L."/>
            <person name="Pitluck S."/>
            <person name="Peters L."/>
            <person name="Land M.L."/>
            <person name="Hauser L."/>
            <person name="Sarkisova S."/>
            <person name="Bryant D.A."/>
            <person name="Brown I."/>
            <person name="Woyke T.J."/>
        </authorList>
    </citation>
    <scope>NUCLEOTIDE SEQUENCE [LARGE SCALE GENOMIC DNA]</scope>
    <source>
        <strain evidence="2 3">JSC-11</strain>
    </source>
</reference>
<accession>G6FTP0</accession>
<dbReference type="SUPFAM" id="SSF81606">
    <property type="entry name" value="PP2C-like"/>
    <property type="match status" value="1"/>
</dbReference>
<dbReference type="InterPro" id="IPR046612">
    <property type="entry name" value="DUF6671"/>
</dbReference>
<name>G6FTP0_9CYAN</name>
<proteinExistence type="predicted"/>
<feature type="domain" description="DUF6671" evidence="1">
    <location>
        <begin position="523"/>
        <end position="743"/>
    </location>
</feature>
<sequence length="743" mass="82541">MISTQRIINCPNPICTHPTNPVGNRVCANCQTPLIHRYLWVIGSSAGTILQGEKVADRYEVIAPRIWLDTQPGKLPDIPGTIPKEIIPYLRLHQQRLHLPQVYGFVRSQTEAADDILLLENVPIDEAGNLYSALTKAWQQATAVRQVYWLWQILQLWQPLSELGVATSLLIPNNLRVQGWCVRLLQLQQSGQPSIKHLGECWQPLVVTAKSQVARDLQKIVQQMCSGEAELKDIAAQLNGLLLASAAELPLSIKVAGATDKGPEALIQNEDTCYPHNNNAIADSLLPRVAIVCDGIGGHEGGEVASQLAVQSVKLQIRALLQEVTEQAEIVPPDLLQQQLEASLRVINNIICNCNDEQKRTGTQRMATTIVMAAQIPQRIQTTAGWQSDNAHELYLVNVGDSRAYWITRNYCQLLTVDDDVATREVCHARSLYRQALQRPDATALTQALGTKHGELLLKQALFNNRIAVLATKHQKERVIAPILEAELRMKVVVPEDFDTDVFGTFTREVKRPGNQVEAARLKAKKALELTGESLAIASEGSFGPHPEIPFISSNREVVLLLDQIHNLEIVGEELSANTNHNHLVVESVEQAFQFAQKVGFPEHGLVVMFDELPNDKTEVIKGITSEEKLIEAVNFVLKNSPTGKAHLETDMRAMHNPTRMKNIEKATRDLLRKINSCCPECSMPGFTITSRIRGLPCALCYMPTSLTRAVIYQCQKCGFTQEELFPDGSEYAEPVNCNYCNP</sequence>
<dbReference type="EMBL" id="AGIZ01000006">
    <property type="protein sequence ID" value="EHC13973.1"/>
    <property type="molecule type" value="Genomic_DNA"/>
</dbReference>